<gene>
    <name evidence="3" type="ordered locus">Tlie_0583</name>
</gene>
<dbReference type="STRING" id="580340.Tlie_0583"/>
<dbReference type="eggNOG" id="ENOG5030K2H">
    <property type="taxonomic scope" value="Bacteria"/>
</dbReference>
<dbReference type="AlphaFoldDB" id="G7V8F6"/>
<dbReference type="HOGENOM" id="CLU_050341_0_0_0"/>
<protein>
    <submittedName>
        <fullName evidence="3">Uncharacterized protein</fullName>
    </submittedName>
</protein>
<keyword evidence="2" id="KW-0732">Signal</keyword>
<reference evidence="4" key="1">
    <citation type="submission" date="2011-10" db="EMBL/GenBank/DDBJ databases">
        <title>The complete genome of chromosome of Thermovirga lienii DSM 17291.</title>
        <authorList>
            <consortium name="US DOE Joint Genome Institute (JGI-PGF)"/>
            <person name="Lucas S."/>
            <person name="Copeland A."/>
            <person name="Lapidus A."/>
            <person name="Glavina del Rio T."/>
            <person name="Dalin E."/>
            <person name="Tice H."/>
            <person name="Bruce D."/>
            <person name="Goodwin L."/>
            <person name="Pitluck S."/>
            <person name="Peters L."/>
            <person name="Mikhailova N."/>
            <person name="Saunders E."/>
            <person name="Kyrpides N."/>
            <person name="Mavromatis K."/>
            <person name="Ivanova N."/>
            <person name="Last F.I."/>
            <person name="Brettin T."/>
            <person name="Detter J.C."/>
            <person name="Han C."/>
            <person name="Larimer F."/>
            <person name="Land M."/>
            <person name="Hauser L."/>
            <person name="Markowitz V."/>
            <person name="Cheng J.-F."/>
            <person name="Hugenholtz P."/>
            <person name="Woyke T."/>
            <person name="Wu D."/>
            <person name="Spring S."/>
            <person name="Schroeder M."/>
            <person name="Brambilla E.-M."/>
            <person name="Klenk H.-P."/>
            <person name="Eisen J.A."/>
        </authorList>
    </citation>
    <scope>NUCLEOTIDE SEQUENCE [LARGE SCALE GENOMIC DNA]</scope>
    <source>
        <strain evidence="4">ATCC BAA-1197 / DSM 17291 / Cas60314</strain>
    </source>
</reference>
<accession>G7V8F6</accession>
<feature type="compositionally biased region" description="Acidic residues" evidence="1">
    <location>
        <begin position="334"/>
        <end position="346"/>
    </location>
</feature>
<evidence type="ECO:0000313" key="4">
    <source>
        <dbReference type="Proteomes" id="UP000005868"/>
    </source>
</evidence>
<dbReference type="Proteomes" id="UP000005868">
    <property type="component" value="Chromosome"/>
</dbReference>
<reference evidence="3 4" key="2">
    <citation type="journal article" date="2012" name="Stand. Genomic Sci.">
        <title>Genome sequence of the moderately thermophilic, amino-acid-degrading and sulfur-reducing bacterium Thermovirga lienii type strain (Cas60314(T)).</title>
        <authorList>
            <person name="Goker M."/>
            <person name="Saunders E."/>
            <person name="Lapidus A."/>
            <person name="Nolan M."/>
            <person name="Lucas S."/>
            <person name="Hammon N."/>
            <person name="Deshpande S."/>
            <person name="Cheng J.F."/>
            <person name="Han C."/>
            <person name="Tapia R."/>
            <person name="Goodwin L.A."/>
            <person name="Pitluck S."/>
            <person name="Liolios K."/>
            <person name="Mavromatis K."/>
            <person name="Pagani I."/>
            <person name="Ivanova N."/>
            <person name="Mikhailova N."/>
            <person name="Pati A."/>
            <person name="Chen A."/>
            <person name="Palaniappan K."/>
            <person name="Land M."/>
            <person name="Chang Y.J."/>
            <person name="Jeffries C.D."/>
            <person name="Brambilla E.M."/>
            <person name="Rohde M."/>
            <person name="Spring S."/>
            <person name="Detter J.C."/>
            <person name="Woyke T."/>
            <person name="Bristow J."/>
            <person name="Eisen J.A."/>
            <person name="Markowitz V."/>
            <person name="Hugenholtz P."/>
            <person name="Kyrpides N.C."/>
            <person name="Klenk H.P."/>
        </authorList>
    </citation>
    <scope>NUCLEOTIDE SEQUENCE [LARGE SCALE GENOMIC DNA]</scope>
    <source>
        <strain evidence="4">ATCC BAA-1197 / DSM 17291 / Cas60314</strain>
    </source>
</reference>
<name>G7V8F6_THELD</name>
<dbReference type="OrthoDB" id="3893at2"/>
<sequence>MMKKVFMLICLIFVLVIAQAAMAEEEAPLPLKAQERMEMVLYGEPMTGGLIERLGKVEKDLFGRELPGSISERQSGLLNFIENGTLGNPSMLFKLSVAEWSVNHKVNPESPVSTRIDALETLLEGKPQVDKPLAMRLERMLSLLFPDTLTWTEVELPANTVFKAAFTQTISPAVAKKGDQVKLALAQDLVVDGNLVAPRGSLVFAEIDNVKPPRSFGRPSEITFAFKHLVPLGPEVVPVFMGDKAISVNKDNKTMAIAAGTSVVGLVALGPVGLAGGFFVKGDAKEIPAGTNIYLETSQVVTVHAWPVPPGLQGMIKEAEDMPVPSDSATSEETLSEGENADEAKD</sequence>
<feature type="region of interest" description="Disordered" evidence="1">
    <location>
        <begin position="318"/>
        <end position="346"/>
    </location>
</feature>
<evidence type="ECO:0000256" key="1">
    <source>
        <dbReference type="SAM" id="MobiDB-lite"/>
    </source>
</evidence>
<feature type="signal peptide" evidence="2">
    <location>
        <begin position="1"/>
        <end position="23"/>
    </location>
</feature>
<evidence type="ECO:0000313" key="3">
    <source>
        <dbReference type="EMBL" id="AER66318.1"/>
    </source>
</evidence>
<dbReference type="KEGG" id="tli:Tlie_0583"/>
<dbReference type="EMBL" id="CP003096">
    <property type="protein sequence ID" value="AER66318.1"/>
    <property type="molecule type" value="Genomic_DNA"/>
</dbReference>
<proteinExistence type="predicted"/>
<feature type="chain" id="PRO_5003504515" evidence="2">
    <location>
        <begin position="24"/>
        <end position="346"/>
    </location>
</feature>
<keyword evidence="4" id="KW-1185">Reference proteome</keyword>
<organism evidence="3 4">
    <name type="scientific">Thermovirga lienii (strain ATCC BAA-1197 / DSM 17291 / Cas60314)</name>
    <dbReference type="NCBI Taxonomy" id="580340"/>
    <lineage>
        <taxon>Bacteria</taxon>
        <taxon>Thermotogati</taxon>
        <taxon>Synergistota</taxon>
        <taxon>Synergistia</taxon>
        <taxon>Synergistales</taxon>
        <taxon>Thermovirgaceae</taxon>
        <taxon>Thermovirga</taxon>
    </lineage>
</organism>
<evidence type="ECO:0000256" key="2">
    <source>
        <dbReference type="SAM" id="SignalP"/>
    </source>
</evidence>